<sequence length="346" mass="36473">MVPQGQYSDELRSCKDRFLIQCVPTELASIGDITTDTFTSSNRQDVKLHVSVAPPLALRSVLEGEIRAFASQQGVEGHRQCMRKFLELLLARGVLSQSQVLLAFGVVAELFNGVRDSPAEPMDVTRADGVAKWVSRGPPGSSPSPRRNTSAASLTEGESGQSGLASPLTLSPRGLPASEASGTQRGQISPREHVFQPTTDAKPLFPSAYPGWAPKTVSTGYLPAGRVTPSPTLSRAGSAGEAKLGRGRTESGGSVISESGSGVLEPPPTPEGSSLASIQAASALYSSSLADRFVAPSFKGAVEEGRRPRGQFKHLHSRPITDDSDGEEFQDASEMLPDPAPSVRVV</sequence>
<evidence type="ECO:0000313" key="2">
    <source>
        <dbReference type="EMBL" id="KAK9917223.1"/>
    </source>
</evidence>
<comment type="caution">
    <text evidence="2">The sequence shown here is derived from an EMBL/GenBank/DDBJ whole genome shotgun (WGS) entry which is preliminary data.</text>
</comment>
<feature type="compositionally biased region" description="Low complexity" evidence="1">
    <location>
        <begin position="135"/>
        <end position="147"/>
    </location>
</feature>
<organism evidence="2 3">
    <name type="scientific">Coccomyxa subellipsoidea</name>
    <dbReference type="NCBI Taxonomy" id="248742"/>
    <lineage>
        <taxon>Eukaryota</taxon>
        <taxon>Viridiplantae</taxon>
        <taxon>Chlorophyta</taxon>
        <taxon>core chlorophytes</taxon>
        <taxon>Trebouxiophyceae</taxon>
        <taxon>Trebouxiophyceae incertae sedis</taxon>
        <taxon>Coccomyxaceae</taxon>
        <taxon>Coccomyxa</taxon>
    </lineage>
</organism>
<protein>
    <submittedName>
        <fullName evidence="2">Uncharacterized protein</fullName>
    </submittedName>
</protein>
<name>A0ABR2YZF6_9CHLO</name>
<evidence type="ECO:0000256" key="1">
    <source>
        <dbReference type="SAM" id="MobiDB-lite"/>
    </source>
</evidence>
<dbReference type="EMBL" id="JALJOT010000002">
    <property type="protein sequence ID" value="KAK9917223.1"/>
    <property type="molecule type" value="Genomic_DNA"/>
</dbReference>
<feature type="compositionally biased region" description="Polar residues" evidence="1">
    <location>
        <begin position="148"/>
        <end position="164"/>
    </location>
</feature>
<accession>A0ABR2YZF6</accession>
<dbReference type="Proteomes" id="UP001491310">
    <property type="component" value="Unassembled WGS sequence"/>
</dbReference>
<feature type="region of interest" description="Disordered" evidence="1">
    <location>
        <begin position="299"/>
        <end position="346"/>
    </location>
</feature>
<evidence type="ECO:0000313" key="3">
    <source>
        <dbReference type="Proteomes" id="UP001491310"/>
    </source>
</evidence>
<feature type="compositionally biased region" description="Low complexity" evidence="1">
    <location>
        <begin position="251"/>
        <end position="263"/>
    </location>
</feature>
<feature type="compositionally biased region" description="Acidic residues" evidence="1">
    <location>
        <begin position="322"/>
        <end position="331"/>
    </location>
</feature>
<gene>
    <name evidence="2" type="ORF">WJX75_002056</name>
</gene>
<feature type="compositionally biased region" description="Basic residues" evidence="1">
    <location>
        <begin position="308"/>
        <end position="317"/>
    </location>
</feature>
<proteinExistence type="predicted"/>
<reference evidence="2 3" key="1">
    <citation type="journal article" date="2024" name="Nat. Commun.">
        <title>Phylogenomics reveals the evolutionary origins of lichenization in chlorophyte algae.</title>
        <authorList>
            <person name="Puginier C."/>
            <person name="Libourel C."/>
            <person name="Otte J."/>
            <person name="Skaloud P."/>
            <person name="Haon M."/>
            <person name="Grisel S."/>
            <person name="Petersen M."/>
            <person name="Berrin J.G."/>
            <person name="Delaux P.M."/>
            <person name="Dal Grande F."/>
            <person name="Keller J."/>
        </authorList>
    </citation>
    <scope>NUCLEOTIDE SEQUENCE [LARGE SCALE GENOMIC DNA]</scope>
    <source>
        <strain evidence="2 3">SAG 216-7</strain>
    </source>
</reference>
<keyword evidence="3" id="KW-1185">Reference proteome</keyword>
<feature type="region of interest" description="Disordered" evidence="1">
    <location>
        <begin position="117"/>
        <end position="202"/>
    </location>
</feature>
<feature type="region of interest" description="Disordered" evidence="1">
    <location>
        <begin position="223"/>
        <end position="275"/>
    </location>
</feature>